<dbReference type="Proteomes" id="UP000223709">
    <property type="component" value="Chromosome"/>
</dbReference>
<evidence type="ECO:0000313" key="3">
    <source>
        <dbReference type="Proteomes" id="UP000223709"/>
    </source>
</evidence>
<dbReference type="RefSeq" id="WP_098923339.1">
    <property type="nucleotide sequence ID" value="NZ_CP023819.1"/>
</dbReference>
<evidence type="ECO:0000259" key="1">
    <source>
        <dbReference type="Pfam" id="PF21939"/>
    </source>
</evidence>
<accession>A0A291T9Y2</accession>
<feature type="domain" description="Baseplate structural protein Gp10 C-terminal" evidence="1">
    <location>
        <begin position="16"/>
        <end position="155"/>
    </location>
</feature>
<proteinExistence type="predicted"/>
<dbReference type="InterPro" id="IPR053827">
    <property type="entry name" value="Gp10_C"/>
</dbReference>
<evidence type="ECO:0000313" key="2">
    <source>
        <dbReference type="EMBL" id="ATL89791.1"/>
    </source>
</evidence>
<gene>
    <name evidence="2" type="ORF">CRH10_05525</name>
</gene>
<organism evidence="2 3">
    <name type="scientific">Faecalibacterium prausnitzii</name>
    <dbReference type="NCBI Taxonomy" id="853"/>
    <lineage>
        <taxon>Bacteria</taxon>
        <taxon>Bacillati</taxon>
        <taxon>Bacillota</taxon>
        <taxon>Clostridia</taxon>
        <taxon>Eubacteriales</taxon>
        <taxon>Oscillospiraceae</taxon>
        <taxon>Faecalibacterium</taxon>
    </lineage>
</organism>
<dbReference type="SUPFAM" id="SSF88874">
    <property type="entry name" value="Receptor-binding domain of short tail fibre protein gp12"/>
    <property type="match status" value="1"/>
</dbReference>
<name>A0A291T9Y2_9FIRM</name>
<dbReference type="EMBL" id="CP023819">
    <property type="protein sequence ID" value="ATL89791.1"/>
    <property type="molecule type" value="Genomic_DNA"/>
</dbReference>
<sequence>MIGSVIKQEDTQWIPPVDAVLEMHSGTSPAAIYPDTVWMQLKNCIIIAAGDTFKAGETGGQARISLTAGNLAAHTHSGSTSTDGAHTHTVSGSIQRNWIFGPGPTAYRNKRLNVATFSTSSAGAHTHTATIGSAGGGQAFDIMNPYYAVNIWQRVG</sequence>
<reference evidence="2 3" key="1">
    <citation type="submission" date="2017-10" db="EMBL/GenBank/DDBJ databases">
        <title>Complete Genome Sequence of Faecalibacterium prausnitzii isolated from the gut of healthy adult Indian.</title>
        <authorList>
            <person name="Bag S."/>
            <person name="Ghosh T.S."/>
            <person name="Das B."/>
        </authorList>
    </citation>
    <scope>NUCLEOTIDE SEQUENCE [LARGE SCALE GENOMIC DNA]</scope>
    <source>
        <strain evidence="2 3">Indica</strain>
    </source>
</reference>
<dbReference type="Pfam" id="PF21939">
    <property type="entry name" value="Gp10_C"/>
    <property type="match status" value="1"/>
</dbReference>
<dbReference type="AlphaFoldDB" id="A0A291T9Y2"/>
<protein>
    <recommendedName>
        <fullName evidence="1">Baseplate structural protein Gp10 C-terminal domain-containing protein</fullName>
    </recommendedName>
</protein>